<dbReference type="InterPro" id="IPR036388">
    <property type="entry name" value="WH-like_DNA-bd_sf"/>
</dbReference>
<dbReference type="CDD" id="cd00090">
    <property type="entry name" value="HTH_ARSR"/>
    <property type="match status" value="1"/>
</dbReference>
<dbReference type="RefSeq" id="WP_188961345.1">
    <property type="nucleotide sequence ID" value="NZ_BMOE01000003.1"/>
</dbReference>
<reference evidence="4" key="1">
    <citation type="journal article" date="2014" name="Int. J. Syst. Evol. Microbiol.">
        <title>Complete genome sequence of Corynebacterium casei LMG S-19264T (=DSM 44701T), isolated from a smear-ripened cheese.</title>
        <authorList>
            <consortium name="US DOE Joint Genome Institute (JGI-PGF)"/>
            <person name="Walter F."/>
            <person name="Albersmeier A."/>
            <person name="Kalinowski J."/>
            <person name="Ruckert C."/>
        </authorList>
    </citation>
    <scope>NUCLEOTIDE SEQUENCE</scope>
    <source>
        <strain evidence="4">JCM 14371</strain>
    </source>
</reference>
<dbReference type="InterPro" id="IPR028349">
    <property type="entry name" value="PafC-like"/>
</dbReference>
<protein>
    <submittedName>
        <fullName evidence="4">Repressor</fullName>
    </submittedName>
</protein>
<dbReference type="AlphaFoldDB" id="A0A917PAL0"/>
<comment type="caution">
    <text evidence="4">The sequence shown here is derived from an EMBL/GenBank/DDBJ whole genome shotgun (WGS) entry which is preliminary data.</text>
</comment>
<dbReference type="InterPro" id="IPR051534">
    <property type="entry name" value="CBASS_pafABC_assoc_protein"/>
</dbReference>
<keyword evidence="5" id="KW-1185">Reference proteome</keyword>
<keyword evidence="2" id="KW-0804">Transcription</keyword>
<sequence length="325" mass="35887">MYDPSMRVLTVLELLQEHEEITGQELARHLEVSARTVQRYVARLQDLGVPVEGRRGVGGAYRLRPGYRLPPLMFTAQEATSVALGLQALHLLGLDSLTPATTGARSKLRRALPAALREQVQALEQAVQFGQGDGVRTDAALLAALTVAVQQGRTVTFRYPPTGPDREARGPQTRRVNVYRALHHWGRWYAVGQCHLRGALRSFRLDRMTDLQICPERFVPPPDFDALGVLLAMPDPVHTVEVWLDAPPHALRARLHTWGAALEPDGTGTRLHCQRDDLHSFAAHLLTLGCDFRVHRPAALLDALQDHQRRCATALGARNGPGVTA</sequence>
<dbReference type="PROSITE" id="PS51000">
    <property type="entry name" value="HTH_DEOR_2"/>
    <property type="match status" value="1"/>
</dbReference>
<evidence type="ECO:0000256" key="2">
    <source>
        <dbReference type="ARBA" id="ARBA00023163"/>
    </source>
</evidence>
<evidence type="ECO:0000313" key="4">
    <source>
        <dbReference type="EMBL" id="GGJ68776.1"/>
    </source>
</evidence>
<dbReference type="PROSITE" id="PS52050">
    <property type="entry name" value="WYL"/>
    <property type="match status" value="1"/>
</dbReference>
<dbReference type="InterPro" id="IPR011991">
    <property type="entry name" value="ArsR-like_HTH"/>
</dbReference>
<dbReference type="InterPro" id="IPR001034">
    <property type="entry name" value="DeoR_HTH"/>
</dbReference>
<keyword evidence="1" id="KW-0805">Transcription regulation</keyword>
<dbReference type="InterPro" id="IPR013196">
    <property type="entry name" value="HTH_11"/>
</dbReference>
<dbReference type="Pfam" id="PF13280">
    <property type="entry name" value="WYL"/>
    <property type="match status" value="1"/>
</dbReference>
<dbReference type="Pfam" id="PF08279">
    <property type="entry name" value="HTH_11"/>
    <property type="match status" value="1"/>
</dbReference>
<evidence type="ECO:0000256" key="1">
    <source>
        <dbReference type="ARBA" id="ARBA00023015"/>
    </source>
</evidence>
<accession>A0A917PAL0</accession>
<evidence type="ECO:0000313" key="5">
    <source>
        <dbReference type="Proteomes" id="UP000635726"/>
    </source>
</evidence>
<dbReference type="PIRSF" id="PIRSF016838">
    <property type="entry name" value="PafC"/>
    <property type="match status" value="1"/>
</dbReference>
<dbReference type="EMBL" id="BMOE01000003">
    <property type="protein sequence ID" value="GGJ68776.1"/>
    <property type="molecule type" value="Genomic_DNA"/>
</dbReference>
<evidence type="ECO:0000259" key="3">
    <source>
        <dbReference type="PROSITE" id="PS51000"/>
    </source>
</evidence>
<gene>
    <name evidence="4" type="ORF">GCM10008939_11600</name>
</gene>
<dbReference type="Pfam" id="PF25583">
    <property type="entry name" value="WCX"/>
    <property type="match status" value="1"/>
</dbReference>
<name>A0A917PAL0_9DEIO</name>
<dbReference type="InterPro" id="IPR036390">
    <property type="entry name" value="WH_DNA-bd_sf"/>
</dbReference>
<dbReference type="InterPro" id="IPR026881">
    <property type="entry name" value="WYL_dom"/>
</dbReference>
<dbReference type="PANTHER" id="PTHR34580">
    <property type="match status" value="1"/>
</dbReference>
<dbReference type="Proteomes" id="UP000635726">
    <property type="component" value="Unassembled WGS sequence"/>
</dbReference>
<dbReference type="GO" id="GO:0003700">
    <property type="term" value="F:DNA-binding transcription factor activity"/>
    <property type="evidence" value="ECO:0007669"/>
    <property type="project" value="InterPro"/>
</dbReference>
<proteinExistence type="predicted"/>
<dbReference type="SUPFAM" id="SSF46785">
    <property type="entry name" value="Winged helix' DNA-binding domain"/>
    <property type="match status" value="1"/>
</dbReference>
<dbReference type="InterPro" id="IPR057727">
    <property type="entry name" value="WCX_dom"/>
</dbReference>
<reference evidence="4" key="2">
    <citation type="submission" date="2020-09" db="EMBL/GenBank/DDBJ databases">
        <authorList>
            <person name="Sun Q."/>
            <person name="Ohkuma M."/>
        </authorList>
    </citation>
    <scope>NUCLEOTIDE SEQUENCE</scope>
    <source>
        <strain evidence="4">JCM 14371</strain>
    </source>
</reference>
<feature type="domain" description="HTH deoR-type" evidence="3">
    <location>
        <begin position="4"/>
        <end position="62"/>
    </location>
</feature>
<dbReference type="PANTHER" id="PTHR34580:SF3">
    <property type="entry name" value="PROTEIN PAFB"/>
    <property type="match status" value="1"/>
</dbReference>
<organism evidence="4 5">
    <name type="scientific">Deinococcus aquiradiocola</name>
    <dbReference type="NCBI Taxonomy" id="393059"/>
    <lineage>
        <taxon>Bacteria</taxon>
        <taxon>Thermotogati</taxon>
        <taxon>Deinococcota</taxon>
        <taxon>Deinococci</taxon>
        <taxon>Deinococcales</taxon>
        <taxon>Deinococcaceae</taxon>
        <taxon>Deinococcus</taxon>
    </lineage>
</organism>
<dbReference type="Gene3D" id="1.10.10.10">
    <property type="entry name" value="Winged helix-like DNA-binding domain superfamily/Winged helix DNA-binding domain"/>
    <property type="match status" value="1"/>
</dbReference>